<dbReference type="InterPro" id="IPR023271">
    <property type="entry name" value="Aquaporin-like"/>
</dbReference>
<protein>
    <submittedName>
        <fullName evidence="9">G5465 protein</fullName>
    </submittedName>
</protein>
<comment type="similarity">
    <text evidence="6">Belongs to the MIP/aquaporin (TC 1.A.8) family.</text>
</comment>
<dbReference type="SUPFAM" id="SSF81338">
    <property type="entry name" value="Aquaporin-like"/>
    <property type="match status" value="1"/>
</dbReference>
<dbReference type="Pfam" id="PF00230">
    <property type="entry name" value="MIP"/>
    <property type="match status" value="1"/>
</dbReference>
<evidence type="ECO:0000256" key="8">
    <source>
        <dbReference type="SAM" id="Phobius"/>
    </source>
</evidence>
<dbReference type="Gene3D" id="1.20.1080.10">
    <property type="entry name" value="Glycerol uptake facilitator protein"/>
    <property type="match status" value="1"/>
</dbReference>
<evidence type="ECO:0000256" key="1">
    <source>
        <dbReference type="ARBA" id="ARBA00004141"/>
    </source>
</evidence>
<keyword evidence="10" id="KW-1185">Reference proteome</keyword>
<name>A0ABP1FSX0_9CHLO</name>
<keyword evidence="4 8" id="KW-1133">Transmembrane helix</keyword>
<gene>
    <name evidence="9" type="primary">g5465</name>
    <name evidence="9" type="ORF">VP750_LOCUS4673</name>
</gene>
<reference evidence="9 10" key="1">
    <citation type="submission" date="2024-06" db="EMBL/GenBank/DDBJ databases">
        <authorList>
            <person name="Kraege A."/>
            <person name="Thomma B."/>
        </authorList>
    </citation>
    <scope>NUCLEOTIDE SEQUENCE [LARGE SCALE GENOMIC DNA]</scope>
</reference>
<dbReference type="PANTHER" id="PTHR19139">
    <property type="entry name" value="AQUAPORIN TRANSPORTER"/>
    <property type="match status" value="1"/>
</dbReference>
<evidence type="ECO:0000256" key="3">
    <source>
        <dbReference type="ARBA" id="ARBA00022692"/>
    </source>
</evidence>
<dbReference type="PANTHER" id="PTHR19139:SF284">
    <property type="entry name" value="AQUAPORIN"/>
    <property type="match status" value="1"/>
</dbReference>
<sequence length="347" mass="35768">MGGMGDKRRSVKDILVGDGSHFTWLSLAKAIAVEYFCTTLFVYVATSAVTSGCHTANIAAASGSSSDLAKVVPGSCFLESTNLVNIALSFGGAIGVLVYCAASFSGGHLNPAVTVGFFAAGKIPALRALAYIIFQCLGSCTASAIVLAVDSAGFTAALGAANRLNQGVSAASAWGFETILTCLLVFTVFCATDAQRAKETAHLPVLAPFAIGGAVFLAHLVAVPLDGCSINPARSFGPAAVAHVWKHHWIFWVGPITGALLATAIYTVCNFSAMGPKVYLAVNTISLHLHHLMVDHMDSPAAQGQPSARVMHLPSFAGARGTPSHSRPNSAAGQHLTRDSRSGSLGV</sequence>
<evidence type="ECO:0000256" key="4">
    <source>
        <dbReference type="ARBA" id="ARBA00022989"/>
    </source>
</evidence>
<evidence type="ECO:0000256" key="5">
    <source>
        <dbReference type="ARBA" id="ARBA00023136"/>
    </source>
</evidence>
<dbReference type="EMBL" id="CAXHTA020000007">
    <property type="protein sequence ID" value="CAL5223014.1"/>
    <property type="molecule type" value="Genomic_DNA"/>
</dbReference>
<evidence type="ECO:0000256" key="2">
    <source>
        <dbReference type="ARBA" id="ARBA00022448"/>
    </source>
</evidence>
<keyword evidence="2 6" id="KW-0813">Transport</keyword>
<evidence type="ECO:0000313" key="9">
    <source>
        <dbReference type="EMBL" id="CAL5223014.1"/>
    </source>
</evidence>
<evidence type="ECO:0000256" key="6">
    <source>
        <dbReference type="RuleBase" id="RU000477"/>
    </source>
</evidence>
<feature type="region of interest" description="Disordered" evidence="7">
    <location>
        <begin position="318"/>
        <end position="347"/>
    </location>
</feature>
<dbReference type="InterPro" id="IPR000425">
    <property type="entry name" value="MIP"/>
</dbReference>
<comment type="caution">
    <text evidence="9">The sequence shown here is derived from an EMBL/GenBank/DDBJ whole genome shotgun (WGS) entry which is preliminary data.</text>
</comment>
<feature type="compositionally biased region" description="Polar residues" evidence="7">
    <location>
        <begin position="323"/>
        <end position="332"/>
    </location>
</feature>
<organism evidence="9 10">
    <name type="scientific">Coccomyxa viridis</name>
    <dbReference type="NCBI Taxonomy" id="1274662"/>
    <lineage>
        <taxon>Eukaryota</taxon>
        <taxon>Viridiplantae</taxon>
        <taxon>Chlorophyta</taxon>
        <taxon>core chlorophytes</taxon>
        <taxon>Trebouxiophyceae</taxon>
        <taxon>Trebouxiophyceae incertae sedis</taxon>
        <taxon>Coccomyxaceae</taxon>
        <taxon>Coccomyxa</taxon>
    </lineage>
</organism>
<feature type="transmembrane region" description="Helical" evidence="8">
    <location>
        <begin position="128"/>
        <end position="149"/>
    </location>
</feature>
<dbReference type="PRINTS" id="PR00783">
    <property type="entry name" value="MINTRINSICP"/>
</dbReference>
<evidence type="ECO:0000256" key="7">
    <source>
        <dbReference type="SAM" id="MobiDB-lite"/>
    </source>
</evidence>
<evidence type="ECO:0000313" key="10">
    <source>
        <dbReference type="Proteomes" id="UP001497392"/>
    </source>
</evidence>
<keyword evidence="5 8" id="KW-0472">Membrane</keyword>
<dbReference type="PROSITE" id="PS00221">
    <property type="entry name" value="MIP"/>
    <property type="match status" value="1"/>
</dbReference>
<feature type="transmembrane region" description="Helical" evidence="8">
    <location>
        <begin position="249"/>
        <end position="269"/>
    </location>
</feature>
<dbReference type="InterPro" id="IPR022357">
    <property type="entry name" value="MIP_CS"/>
</dbReference>
<dbReference type="Proteomes" id="UP001497392">
    <property type="component" value="Unassembled WGS sequence"/>
</dbReference>
<dbReference type="InterPro" id="IPR034294">
    <property type="entry name" value="Aquaporin_transptr"/>
</dbReference>
<keyword evidence="3 6" id="KW-0812">Transmembrane</keyword>
<comment type="subcellular location">
    <subcellularLocation>
        <location evidence="1">Membrane</location>
        <topology evidence="1">Multi-pass membrane protein</topology>
    </subcellularLocation>
</comment>
<feature type="transmembrane region" description="Helical" evidence="8">
    <location>
        <begin position="169"/>
        <end position="191"/>
    </location>
</feature>
<proteinExistence type="inferred from homology"/>
<accession>A0ABP1FSX0</accession>
<feature type="transmembrane region" description="Helical" evidence="8">
    <location>
        <begin position="203"/>
        <end position="222"/>
    </location>
</feature>